<dbReference type="OrthoDB" id="7941246at2"/>
<reference evidence="2 3" key="1">
    <citation type="submission" date="2019-03" db="EMBL/GenBank/DDBJ databases">
        <title>Genomic Encyclopedia of Type Strains, Phase IV (KMG-IV): sequencing the most valuable type-strain genomes for metagenomic binning, comparative biology and taxonomic classification.</title>
        <authorList>
            <person name="Goeker M."/>
        </authorList>
    </citation>
    <scope>NUCLEOTIDE SEQUENCE [LARGE SCALE GENOMIC DNA]</scope>
    <source>
        <strain evidence="2 3">DSM 45361</strain>
    </source>
</reference>
<dbReference type="RefSeq" id="WP_133849993.1">
    <property type="nucleotide sequence ID" value="NZ_SNXZ01000002.1"/>
</dbReference>
<dbReference type="AlphaFoldDB" id="A0A4R6SII4"/>
<evidence type="ECO:0000259" key="1">
    <source>
        <dbReference type="Pfam" id="PF01370"/>
    </source>
</evidence>
<name>A0A4R6SII4_LABRH</name>
<evidence type="ECO:0000313" key="2">
    <source>
        <dbReference type="EMBL" id="TDQ01410.1"/>
    </source>
</evidence>
<dbReference type="Proteomes" id="UP000295444">
    <property type="component" value="Unassembled WGS sequence"/>
</dbReference>
<evidence type="ECO:0000313" key="3">
    <source>
        <dbReference type="Proteomes" id="UP000295444"/>
    </source>
</evidence>
<sequence length="306" mass="32250">MRVLVFGGSGFVSGAVSRRFADRGHEVVAASRHGDLAVDRDQGLAALEGARFDAVVDVAWGGPGWVADALAAVSAAHWTFVSSMSVYDDDHLHDGQTATTAALVPPDPATYGGAKVIAERMVREALGEKAFVVRPGLVAGAGDRSDRYGYWPLRLSRGGRVAVPPLDELTQLIDVEDLAAWLVLATEQRLTGVYDAIGPASTLGEILARTAAGIDAPPHELVQATAGVNHYMGPRSLPLWAPMRGERLRAHDITPSLAAGLRLRPVEETAVAALAHERELGADRPRKAGLTPAEEAEVLARSGAPC</sequence>
<accession>A0A4R6SII4</accession>
<dbReference type="InterPro" id="IPR001509">
    <property type="entry name" value="Epimerase_deHydtase"/>
</dbReference>
<dbReference type="Pfam" id="PF01370">
    <property type="entry name" value="Epimerase"/>
    <property type="match status" value="1"/>
</dbReference>
<proteinExistence type="predicted"/>
<dbReference type="EMBL" id="SNXZ01000002">
    <property type="protein sequence ID" value="TDQ01410.1"/>
    <property type="molecule type" value="Genomic_DNA"/>
</dbReference>
<dbReference type="Gene3D" id="3.40.50.720">
    <property type="entry name" value="NAD(P)-binding Rossmann-like Domain"/>
    <property type="match status" value="1"/>
</dbReference>
<dbReference type="SUPFAM" id="SSF51735">
    <property type="entry name" value="NAD(P)-binding Rossmann-fold domains"/>
    <property type="match status" value="1"/>
</dbReference>
<keyword evidence="3" id="KW-1185">Reference proteome</keyword>
<protein>
    <submittedName>
        <fullName evidence="2">Nucleoside-diphosphate-sugar epimerase</fullName>
    </submittedName>
</protein>
<dbReference type="InterPro" id="IPR036291">
    <property type="entry name" value="NAD(P)-bd_dom_sf"/>
</dbReference>
<feature type="domain" description="NAD-dependent epimerase/dehydratase" evidence="1">
    <location>
        <begin position="66"/>
        <end position="188"/>
    </location>
</feature>
<gene>
    <name evidence="2" type="ORF">EV186_1021278</name>
</gene>
<comment type="caution">
    <text evidence="2">The sequence shown here is derived from an EMBL/GenBank/DDBJ whole genome shotgun (WGS) entry which is preliminary data.</text>
</comment>
<organism evidence="2 3">
    <name type="scientific">Labedaea rhizosphaerae</name>
    <dbReference type="NCBI Taxonomy" id="598644"/>
    <lineage>
        <taxon>Bacteria</taxon>
        <taxon>Bacillati</taxon>
        <taxon>Actinomycetota</taxon>
        <taxon>Actinomycetes</taxon>
        <taxon>Pseudonocardiales</taxon>
        <taxon>Pseudonocardiaceae</taxon>
        <taxon>Labedaea</taxon>
    </lineage>
</organism>